<dbReference type="OrthoDB" id="284473at2759"/>
<name>A0A2P7ZTX3_9PEZI</name>
<sequence>MHRNGIKSLGTFLVEPQFAGIERILERSEDGRGNASYPVADQLIKMAKTCGFDGYLINLEKTFPIFKWNLLHLIGFLTQLRLALGEGNVIWYDALGIENSINYQNGVTDLNVSLAQAAGAIITNYKWTPELVQSSQELALSYGLKPCNVIFGVDIWAQNTSFDGPRRKTWPYPGGGGTGTGRAVAKLAEYGVSSGLFAPAWSYEHFSSKQEAIEKTMWNGEPLPEVITCACQPSEVHDVSFYRNFPVLRSALEAPAGSKSFFYTDFSPAFRHHDGGNTARLGSQSVLPHRFASEHQDPLAFETGSGGSLQVQLDTDLIKSSVVRSVHERKLFSLHMHDARTLEARICFSKQETPSHMQVKIVMNGTGMSWKVPQQSIERTTIILPLFEPGSRALASEGLVLTGLTVVVEMSRGLGGSTANPTTVLELHTIYISSRGELDHDKHYDIRDLKHEPLQGSGRTDLILSWSLIFSPTDGRAVPCSTVTGPFEHFDVISDGLFSLRLNACQARLSQELQDKLDERPNAVIAINGYGFDGTLLCQRQAVWRDMMEHAGDWHMVDSPVKPPK</sequence>
<evidence type="ECO:0000259" key="1">
    <source>
        <dbReference type="Pfam" id="PF03644"/>
    </source>
</evidence>
<dbReference type="PANTHER" id="PTHR13246">
    <property type="entry name" value="ENDO BETA N-ACETYLGLUCOSAMINIDASE"/>
    <property type="match status" value="1"/>
</dbReference>
<reference evidence="2 3" key="1">
    <citation type="submission" date="2017-05" db="EMBL/GenBank/DDBJ databases">
        <title>Draft genome sequence of Elsinoe australis.</title>
        <authorList>
            <person name="Cheng Q."/>
        </authorList>
    </citation>
    <scope>NUCLEOTIDE SEQUENCE [LARGE SCALE GENOMIC DNA]</scope>
    <source>
        <strain evidence="2 3">NL1</strain>
    </source>
</reference>
<comment type="caution">
    <text evidence="2">The sequence shown here is derived from an EMBL/GenBank/DDBJ whole genome shotgun (WGS) entry which is preliminary data.</text>
</comment>
<dbReference type="GO" id="GO:0033925">
    <property type="term" value="F:mannosyl-glycoprotein endo-beta-N-acetylglucosaminidase activity"/>
    <property type="evidence" value="ECO:0007669"/>
    <property type="project" value="UniProtKB-EC"/>
</dbReference>
<dbReference type="InterPro" id="IPR005201">
    <property type="entry name" value="TIM_ENGase"/>
</dbReference>
<proteinExistence type="predicted"/>
<dbReference type="AlphaFoldDB" id="A0A2P7ZTX3"/>
<evidence type="ECO:0000313" key="3">
    <source>
        <dbReference type="Proteomes" id="UP000243723"/>
    </source>
</evidence>
<keyword evidence="3" id="KW-1185">Reference proteome</keyword>
<organism evidence="2 3">
    <name type="scientific">Elsinoe australis</name>
    <dbReference type="NCBI Taxonomy" id="40998"/>
    <lineage>
        <taxon>Eukaryota</taxon>
        <taxon>Fungi</taxon>
        <taxon>Dikarya</taxon>
        <taxon>Ascomycota</taxon>
        <taxon>Pezizomycotina</taxon>
        <taxon>Dothideomycetes</taxon>
        <taxon>Dothideomycetidae</taxon>
        <taxon>Myriangiales</taxon>
        <taxon>Elsinoaceae</taxon>
        <taxon>Elsinoe</taxon>
    </lineage>
</organism>
<protein>
    <recommendedName>
        <fullName evidence="1">Cytosolic endo-beta-N-acetylglucosaminidase TIM barrel domain-containing protein</fullName>
    </recommendedName>
</protein>
<dbReference type="EMBL" id="NHZQ01000121">
    <property type="protein sequence ID" value="PSK51635.1"/>
    <property type="molecule type" value="Genomic_DNA"/>
</dbReference>
<dbReference type="Gene3D" id="3.20.20.80">
    <property type="entry name" value="Glycosidases"/>
    <property type="match status" value="1"/>
</dbReference>
<dbReference type="InterPro" id="IPR032979">
    <property type="entry name" value="ENGase"/>
</dbReference>
<accession>A0A2P7ZTX3</accession>
<evidence type="ECO:0000313" key="2">
    <source>
        <dbReference type="EMBL" id="PSK51635.1"/>
    </source>
</evidence>
<feature type="domain" description="Cytosolic endo-beta-N-acetylglucosaminidase TIM barrel" evidence="1">
    <location>
        <begin position="1"/>
        <end position="270"/>
    </location>
</feature>
<gene>
    <name evidence="2" type="ORF">B9Z65_2902</name>
</gene>
<dbReference type="GO" id="GO:0005829">
    <property type="term" value="C:cytosol"/>
    <property type="evidence" value="ECO:0007669"/>
    <property type="project" value="UniProtKB-SubCell"/>
</dbReference>
<dbReference type="PANTHER" id="PTHR13246:SF1">
    <property type="entry name" value="CYTOSOLIC ENDO-BETA-N-ACETYLGLUCOSAMINIDASE"/>
    <property type="match status" value="1"/>
</dbReference>
<dbReference type="Pfam" id="PF03644">
    <property type="entry name" value="Glyco_hydro_85"/>
    <property type="match status" value="1"/>
</dbReference>
<dbReference type="Proteomes" id="UP000243723">
    <property type="component" value="Unassembled WGS sequence"/>
</dbReference>
<dbReference type="STRING" id="40998.A0A2P7ZTX3"/>